<accession>A0AAV9ZSJ9</accession>
<organism evidence="2 3">
    <name type="scientific">Favolaschia claudopus</name>
    <dbReference type="NCBI Taxonomy" id="2862362"/>
    <lineage>
        <taxon>Eukaryota</taxon>
        <taxon>Fungi</taxon>
        <taxon>Dikarya</taxon>
        <taxon>Basidiomycota</taxon>
        <taxon>Agaricomycotina</taxon>
        <taxon>Agaricomycetes</taxon>
        <taxon>Agaricomycetidae</taxon>
        <taxon>Agaricales</taxon>
        <taxon>Marasmiineae</taxon>
        <taxon>Mycenaceae</taxon>
        <taxon>Favolaschia</taxon>
    </lineage>
</organism>
<dbReference type="EMBL" id="JAWWNJ010000115">
    <property type="protein sequence ID" value="KAK6991756.1"/>
    <property type="molecule type" value="Genomic_DNA"/>
</dbReference>
<feature type="region of interest" description="Disordered" evidence="1">
    <location>
        <begin position="135"/>
        <end position="170"/>
    </location>
</feature>
<reference evidence="2 3" key="1">
    <citation type="journal article" date="2024" name="J Genomics">
        <title>Draft genome sequencing and assembly of Favolaschia claudopus CIRM-BRFM 2984 isolated from oak limbs.</title>
        <authorList>
            <person name="Navarro D."/>
            <person name="Drula E."/>
            <person name="Chaduli D."/>
            <person name="Cazenave R."/>
            <person name="Ahrendt S."/>
            <person name="Wang J."/>
            <person name="Lipzen A."/>
            <person name="Daum C."/>
            <person name="Barry K."/>
            <person name="Grigoriev I.V."/>
            <person name="Favel A."/>
            <person name="Rosso M.N."/>
            <person name="Martin F."/>
        </authorList>
    </citation>
    <scope>NUCLEOTIDE SEQUENCE [LARGE SCALE GENOMIC DNA]</scope>
    <source>
        <strain evidence="2 3">CIRM-BRFM 2984</strain>
    </source>
</reference>
<proteinExistence type="predicted"/>
<dbReference type="Proteomes" id="UP001362999">
    <property type="component" value="Unassembled WGS sequence"/>
</dbReference>
<evidence type="ECO:0000313" key="2">
    <source>
        <dbReference type="EMBL" id="KAK6991756.1"/>
    </source>
</evidence>
<keyword evidence="3" id="KW-1185">Reference proteome</keyword>
<feature type="region of interest" description="Disordered" evidence="1">
    <location>
        <begin position="97"/>
        <end position="119"/>
    </location>
</feature>
<gene>
    <name evidence="2" type="ORF">R3P38DRAFT_3227144</name>
</gene>
<sequence>MLSDVRSASCGVDQLIVSPHLSRMYGGEKVKVKSSAPPLSPPHPAPLSVNAYAQTAHVNQQLAFTPSTPTTPRTSLHPALNHNTYKIPLLTYTRAATSTRPTHKHTLPTRVTSSHGPPCPRPPCKLRRFVFESSPTESKEALPRERGKTRHSPVAGATLRPRSPSPLRLPPPSTATGFACWDLRVYELARSSSVILACTDHYVLLPIPAVYTWFTSTVCLRTSMYLRGQTQFLFVVDL</sequence>
<name>A0AAV9ZSJ9_9AGAR</name>
<evidence type="ECO:0000313" key="3">
    <source>
        <dbReference type="Proteomes" id="UP001362999"/>
    </source>
</evidence>
<feature type="compositionally biased region" description="Basic and acidic residues" evidence="1">
    <location>
        <begin position="137"/>
        <end position="146"/>
    </location>
</feature>
<protein>
    <submittedName>
        <fullName evidence="2">Uncharacterized protein</fullName>
    </submittedName>
</protein>
<evidence type="ECO:0000256" key="1">
    <source>
        <dbReference type="SAM" id="MobiDB-lite"/>
    </source>
</evidence>
<dbReference type="AlphaFoldDB" id="A0AAV9ZSJ9"/>
<comment type="caution">
    <text evidence="2">The sequence shown here is derived from an EMBL/GenBank/DDBJ whole genome shotgun (WGS) entry which is preliminary data.</text>
</comment>